<organism evidence="12">
    <name type="scientific">Picea sitchensis</name>
    <name type="common">Sitka spruce</name>
    <name type="synonym">Pinus sitchensis</name>
    <dbReference type="NCBI Taxonomy" id="3332"/>
    <lineage>
        <taxon>Eukaryota</taxon>
        <taxon>Viridiplantae</taxon>
        <taxon>Streptophyta</taxon>
        <taxon>Embryophyta</taxon>
        <taxon>Tracheophyta</taxon>
        <taxon>Spermatophyta</taxon>
        <taxon>Pinopsida</taxon>
        <taxon>Pinidae</taxon>
        <taxon>Conifers I</taxon>
        <taxon>Pinales</taxon>
        <taxon>Pinaceae</taxon>
        <taxon>Picea</taxon>
    </lineage>
</organism>
<evidence type="ECO:0000256" key="2">
    <source>
        <dbReference type="ARBA" id="ARBA00022679"/>
    </source>
</evidence>
<evidence type="ECO:0000256" key="7">
    <source>
        <dbReference type="ARBA" id="ARBA00023136"/>
    </source>
</evidence>
<dbReference type="GO" id="GO:0008270">
    <property type="term" value="F:zinc ion binding"/>
    <property type="evidence" value="ECO:0007669"/>
    <property type="project" value="UniProtKB-KW"/>
</dbReference>
<evidence type="ECO:0000313" key="12">
    <source>
        <dbReference type="EMBL" id="ABR17631.1"/>
    </source>
</evidence>
<dbReference type="EMBL" id="EF677831">
    <property type="protein sequence ID" value="ABR17631.1"/>
    <property type="molecule type" value="mRNA"/>
</dbReference>
<evidence type="ECO:0000256" key="10">
    <source>
        <dbReference type="SAM" id="Phobius"/>
    </source>
</evidence>
<keyword evidence="7 10" id="KW-0472">Membrane</keyword>
<dbReference type="PROSITE" id="PS50089">
    <property type="entry name" value="ZF_RING_2"/>
    <property type="match status" value="1"/>
</dbReference>
<dbReference type="CDD" id="cd16461">
    <property type="entry name" value="RING-H2_EL5-like"/>
    <property type="match status" value="1"/>
</dbReference>
<feature type="transmembrane region" description="Helical" evidence="10">
    <location>
        <begin position="33"/>
        <end position="59"/>
    </location>
</feature>
<dbReference type="SMART" id="SM00184">
    <property type="entry name" value="RING"/>
    <property type="match status" value="1"/>
</dbReference>
<evidence type="ECO:0000256" key="3">
    <source>
        <dbReference type="ARBA" id="ARBA00022692"/>
    </source>
</evidence>
<keyword evidence="2" id="KW-0808">Transferase</keyword>
<dbReference type="GO" id="GO:0016567">
    <property type="term" value="P:protein ubiquitination"/>
    <property type="evidence" value="ECO:0007669"/>
    <property type="project" value="InterPro"/>
</dbReference>
<evidence type="ECO:0000256" key="8">
    <source>
        <dbReference type="ARBA" id="ARBA00024209"/>
    </source>
</evidence>
<comment type="subcellular location">
    <subcellularLocation>
        <location evidence="1">Membrane</location>
        <topology evidence="1">Single-pass membrane protein</topology>
    </subcellularLocation>
</comment>
<dbReference type="PANTHER" id="PTHR46905">
    <property type="entry name" value="RING-H2 FINGER PROTEIN ATL78"/>
    <property type="match status" value="1"/>
</dbReference>
<name>B8LPQ1_PICSI</name>
<evidence type="ECO:0000256" key="6">
    <source>
        <dbReference type="ARBA" id="ARBA00022989"/>
    </source>
</evidence>
<evidence type="ECO:0000256" key="9">
    <source>
        <dbReference type="PROSITE-ProRule" id="PRU00175"/>
    </source>
</evidence>
<keyword evidence="6 10" id="KW-1133">Transmembrane helix</keyword>
<evidence type="ECO:0000256" key="5">
    <source>
        <dbReference type="ARBA" id="ARBA00022833"/>
    </source>
</evidence>
<feature type="domain" description="RING-type" evidence="11">
    <location>
        <begin position="99"/>
        <end position="141"/>
    </location>
</feature>
<keyword evidence="9" id="KW-0863">Zinc-finger</keyword>
<evidence type="ECO:0000256" key="4">
    <source>
        <dbReference type="ARBA" id="ARBA00022723"/>
    </source>
</evidence>
<dbReference type="InterPro" id="IPR044602">
    <property type="entry name" value="ATL10/ATL72-79-like"/>
</dbReference>
<dbReference type="GO" id="GO:0016740">
    <property type="term" value="F:transferase activity"/>
    <property type="evidence" value="ECO:0007669"/>
    <property type="project" value="UniProtKB-KW"/>
</dbReference>
<keyword evidence="5" id="KW-0862">Zinc</keyword>
<dbReference type="PANTHER" id="PTHR46905:SF7">
    <property type="entry name" value="RING-H2 FINGER PROTEIN ATL78"/>
    <property type="match status" value="1"/>
</dbReference>
<dbReference type="Pfam" id="PF13639">
    <property type="entry name" value="zf-RING_2"/>
    <property type="match status" value="1"/>
</dbReference>
<evidence type="ECO:0000256" key="1">
    <source>
        <dbReference type="ARBA" id="ARBA00004167"/>
    </source>
</evidence>
<keyword evidence="4" id="KW-0479">Metal-binding</keyword>
<dbReference type="InterPro" id="IPR013083">
    <property type="entry name" value="Znf_RING/FYVE/PHD"/>
</dbReference>
<dbReference type="InterPro" id="IPR001841">
    <property type="entry name" value="Znf_RING"/>
</dbReference>
<dbReference type="OMA" id="LEANTHM"/>
<keyword evidence="3 10" id="KW-0812">Transmembrane</keyword>
<sequence length="186" mass="20498">MVLEATTDTFPPMDLSYESPQAVISPHMSEGTILILLALLCALICLAGLASIVPWHYIWRSRHDHMATRVANTGMKEKSIEALPSVIYGKSIPQLATQCAICLAEFAEGEGVRVLPSCNHGFHMECVDRWLLSHSSCPTCRHYLLDPGCKRVANHIQPRKSNAREVQIHQPGPAQESGEIIDLECG</sequence>
<dbReference type="GO" id="GO:0016020">
    <property type="term" value="C:membrane"/>
    <property type="evidence" value="ECO:0007669"/>
    <property type="project" value="UniProtKB-SubCell"/>
</dbReference>
<dbReference type="Gene3D" id="3.30.40.10">
    <property type="entry name" value="Zinc/RING finger domain, C3HC4 (zinc finger)"/>
    <property type="match status" value="1"/>
</dbReference>
<protein>
    <recommendedName>
        <fullName evidence="11">RING-type domain-containing protein</fullName>
    </recommendedName>
</protein>
<dbReference type="SUPFAM" id="SSF57850">
    <property type="entry name" value="RING/U-box"/>
    <property type="match status" value="1"/>
</dbReference>
<reference evidence="12" key="1">
    <citation type="submission" date="2007-06" db="EMBL/GenBank/DDBJ databases">
        <title>Full length cDNA sequences from Sitka Spruce (Picea sitchensis).</title>
        <authorList>
            <person name="Ralph S.G."/>
            <person name="Chun H.E."/>
            <person name="Liao N."/>
            <person name="Ali J."/>
            <person name="Reid K."/>
            <person name="Kolosova N."/>
            <person name="Cooper N."/>
            <person name="Cullis C."/>
            <person name="Jancsik S."/>
            <person name="Moore R."/>
            <person name="Mayo M."/>
            <person name="Wagner S."/>
            <person name="Holt R.A."/>
            <person name="Jones S.J.M."/>
            <person name="Marra M.A."/>
            <person name="Ritland C.E."/>
            <person name="Ritland K."/>
            <person name="Bohlmann J."/>
        </authorList>
    </citation>
    <scope>NUCLEOTIDE SEQUENCE</scope>
    <source>
        <tissue evidence="12">Green portion of the leader tissue</tissue>
    </source>
</reference>
<evidence type="ECO:0000259" key="11">
    <source>
        <dbReference type="PROSITE" id="PS50089"/>
    </source>
</evidence>
<dbReference type="AlphaFoldDB" id="B8LPQ1"/>
<accession>B8LPQ1</accession>
<comment type="similarity">
    <text evidence="8">Belongs to the RING-type zinc finger family. ATL subfamily.</text>
</comment>
<proteinExistence type="evidence at transcript level"/>